<feature type="domain" description="Endonuclease/exonuclease/phosphatase" evidence="1">
    <location>
        <begin position="4"/>
        <end position="279"/>
    </location>
</feature>
<keyword evidence="2" id="KW-0540">Nuclease</keyword>
<dbReference type="OrthoDB" id="155529at2"/>
<protein>
    <submittedName>
        <fullName evidence="2">Endonuclease</fullName>
    </submittedName>
</protein>
<dbReference type="InterPro" id="IPR051916">
    <property type="entry name" value="GPI-anchor_lipid_remodeler"/>
</dbReference>
<dbReference type="GO" id="GO:0004519">
    <property type="term" value="F:endonuclease activity"/>
    <property type="evidence" value="ECO:0007669"/>
    <property type="project" value="UniProtKB-KW"/>
</dbReference>
<dbReference type="AlphaFoldDB" id="A0A506UDG4"/>
<keyword evidence="2" id="KW-0255">Endonuclease</keyword>
<reference evidence="2 3" key="1">
    <citation type="submission" date="2019-06" db="EMBL/GenBank/DDBJ databases">
        <authorList>
            <person name="Li M."/>
        </authorList>
    </citation>
    <scope>NUCLEOTIDE SEQUENCE [LARGE SCALE GENOMIC DNA]</scope>
    <source>
        <strain evidence="2 3">BGMRC2036</strain>
    </source>
</reference>
<accession>A0A506UDG4</accession>
<dbReference type="PANTHER" id="PTHR14859">
    <property type="entry name" value="CALCOFLUOR WHITE HYPERSENSITIVE PROTEIN PRECURSOR"/>
    <property type="match status" value="1"/>
</dbReference>
<dbReference type="PANTHER" id="PTHR14859:SF1">
    <property type="entry name" value="PGAP2-INTERACTING PROTEIN"/>
    <property type="match status" value="1"/>
</dbReference>
<keyword evidence="3" id="KW-1185">Reference proteome</keyword>
<dbReference type="RefSeq" id="WP_141148216.1">
    <property type="nucleotide sequence ID" value="NZ_VHLG01000003.1"/>
</dbReference>
<dbReference type="InterPro" id="IPR005135">
    <property type="entry name" value="Endo/exonuclease/phosphatase"/>
</dbReference>
<dbReference type="GO" id="GO:0016020">
    <property type="term" value="C:membrane"/>
    <property type="evidence" value="ECO:0007669"/>
    <property type="project" value="GOC"/>
</dbReference>
<evidence type="ECO:0000259" key="1">
    <source>
        <dbReference type="Pfam" id="PF03372"/>
    </source>
</evidence>
<organism evidence="2 3">
    <name type="scientific">Martelella alba</name>
    <dbReference type="NCBI Taxonomy" id="2590451"/>
    <lineage>
        <taxon>Bacteria</taxon>
        <taxon>Pseudomonadati</taxon>
        <taxon>Pseudomonadota</taxon>
        <taxon>Alphaproteobacteria</taxon>
        <taxon>Hyphomicrobiales</taxon>
        <taxon>Aurantimonadaceae</taxon>
        <taxon>Martelella</taxon>
    </lineage>
</organism>
<proteinExistence type="predicted"/>
<keyword evidence="2" id="KW-0378">Hydrolase</keyword>
<dbReference type="Gene3D" id="3.60.10.10">
    <property type="entry name" value="Endonuclease/exonuclease/phosphatase"/>
    <property type="match status" value="1"/>
</dbReference>
<comment type="caution">
    <text evidence="2">The sequence shown here is derived from an EMBL/GenBank/DDBJ whole genome shotgun (WGS) entry which is preliminary data.</text>
</comment>
<name>A0A506UDG4_9HYPH</name>
<sequence>MRIASYNIQFGTGLDLKYDLARIAASLEGADLIALQEVTRGFPKNGERDMVEEIAALFPDFFLAYGPGCDIHLDHSRQDGRIVERRLQFGNMILSRFPLLATRHLLLPRSRTYERINYQRSALEAVIDTPVGPLRFYSVHLDHVSPRERISQLRFLKDRLFGFVHEGGAVTGSMEFGLADPPMPENFLIMGDFNMEPETPEYLEMVGERDTGGWRSLRDGVAVDLLDRLKTRDEKSITWTHQSLAEGEGMYLDYAFAHPGLVPLVKSGHVDLAAKGSDHFPVWVELQI</sequence>
<dbReference type="EMBL" id="VHLG01000003">
    <property type="protein sequence ID" value="TPW31446.1"/>
    <property type="molecule type" value="Genomic_DNA"/>
</dbReference>
<dbReference type="InterPro" id="IPR036691">
    <property type="entry name" value="Endo/exonu/phosph_ase_sf"/>
</dbReference>
<evidence type="ECO:0000313" key="3">
    <source>
        <dbReference type="Proteomes" id="UP000318801"/>
    </source>
</evidence>
<evidence type="ECO:0000313" key="2">
    <source>
        <dbReference type="EMBL" id="TPW31446.1"/>
    </source>
</evidence>
<dbReference type="Pfam" id="PF03372">
    <property type="entry name" value="Exo_endo_phos"/>
    <property type="match status" value="1"/>
</dbReference>
<gene>
    <name evidence="2" type="ORF">FJU08_06705</name>
</gene>
<dbReference type="Proteomes" id="UP000318801">
    <property type="component" value="Unassembled WGS sequence"/>
</dbReference>
<dbReference type="SUPFAM" id="SSF56219">
    <property type="entry name" value="DNase I-like"/>
    <property type="match status" value="1"/>
</dbReference>
<dbReference type="GO" id="GO:0006506">
    <property type="term" value="P:GPI anchor biosynthetic process"/>
    <property type="evidence" value="ECO:0007669"/>
    <property type="project" value="TreeGrafter"/>
</dbReference>